<protein>
    <recommendedName>
        <fullName evidence="4">ABC-2 type transport system permease protein</fullName>
    </recommendedName>
</protein>
<evidence type="ECO:0008006" key="4">
    <source>
        <dbReference type="Google" id="ProtNLM"/>
    </source>
</evidence>
<keyword evidence="3" id="KW-1185">Reference proteome</keyword>
<dbReference type="AlphaFoldDB" id="A0A7X4YLJ5"/>
<dbReference type="Pfam" id="PF06182">
    <property type="entry name" value="ABC2_membrane_6"/>
    <property type="match status" value="1"/>
</dbReference>
<feature type="transmembrane region" description="Helical" evidence="1">
    <location>
        <begin position="26"/>
        <end position="49"/>
    </location>
</feature>
<dbReference type="InterPro" id="IPR010390">
    <property type="entry name" value="ABC-2_transporter-like"/>
</dbReference>
<feature type="transmembrane region" description="Helical" evidence="1">
    <location>
        <begin position="206"/>
        <end position="225"/>
    </location>
</feature>
<evidence type="ECO:0000313" key="3">
    <source>
        <dbReference type="Proteomes" id="UP000558113"/>
    </source>
</evidence>
<dbReference type="Proteomes" id="UP000558113">
    <property type="component" value="Unassembled WGS sequence"/>
</dbReference>
<accession>A0A7X4YLJ5</accession>
<keyword evidence="1" id="KW-1133">Transmembrane helix</keyword>
<gene>
    <name evidence="2" type="ORF">GT003_06270</name>
</gene>
<evidence type="ECO:0000256" key="1">
    <source>
        <dbReference type="SAM" id="Phobius"/>
    </source>
</evidence>
<dbReference type="PANTHER" id="PTHR36833">
    <property type="entry name" value="SLR0610 PROTEIN-RELATED"/>
    <property type="match status" value="1"/>
</dbReference>
<feature type="transmembrane region" description="Helical" evidence="1">
    <location>
        <begin position="231"/>
        <end position="252"/>
    </location>
</feature>
<sequence>MKEQLRMYKLLAAASLRSRMQYKFNFWFSTIMAAVINVVEFAMLAVILAKFGHIKGWSLEEAGYLYAVLTLSKAIYRTLASDVHHLEHYLVSGDLDNLLLRPIPILLGLMSQNVSFRIGEVLQGMTVLILCMRELFQHGQITWTAIPYTVVIVLSGALLLFAIGLLTASLGFWLTRIEELQTITEDAARTAVQYPVSIYPKWMQGMLLTAIPVAFANYVPSLYLLRGEGGIGLLIASPVVAACLFAAGLLLWRRGLMRYQSTGT</sequence>
<dbReference type="RefSeq" id="WP_161695566.1">
    <property type="nucleotide sequence ID" value="NZ_JAAAMU010000003.1"/>
</dbReference>
<keyword evidence="1" id="KW-0472">Membrane</keyword>
<dbReference type="PANTHER" id="PTHR36833:SF1">
    <property type="entry name" value="INTEGRAL MEMBRANE TRANSPORT PROTEIN"/>
    <property type="match status" value="1"/>
</dbReference>
<dbReference type="OrthoDB" id="9788195at2"/>
<name>A0A7X4YLJ5_9BACL</name>
<comment type="caution">
    <text evidence="2">The sequence shown here is derived from an EMBL/GenBank/DDBJ whole genome shotgun (WGS) entry which is preliminary data.</text>
</comment>
<evidence type="ECO:0000313" key="2">
    <source>
        <dbReference type="EMBL" id="NBC68585.1"/>
    </source>
</evidence>
<proteinExistence type="predicted"/>
<organism evidence="2 3">
    <name type="scientific">Paenibacillus sacheonensis</name>
    <dbReference type="NCBI Taxonomy" id="742054"/>
    <lineage>
        <taxon>Bacteria</taxon>
        <taxon>Bacillati</taxon>
        <taxon>Bacillota</taxon>
        <taxon>Bacilli</taxon>
        <taxon>Bacillales</taxon>
        <taxon>Paenibacillaceae</taxon>
        <taxon>Paenibacillus</taxon>
    </lineage>
</organism>
<feature type="transmembrane region" description="Helical" evidence="1">
    <location>
        <begin position="145"/>
        <end position="174"/>
    </location>
</feature>
<reference evidence="2 3" key="1">
    <citation type="submission" date="2020-01" db="EMBL/GenBank/DDBJ databases">
        <title>Paenibacillus soybeanensis sp. nov. isolated from the nodules of soybean (Glycine max(L.) Merr).</title>
        <authorList>
            <person name="Wang H."/>
        </authorList>
    </citation>
    <scope>NUCLEOTIDE SEQUENCE [LARGE SCALE GENOMIC DNA]</scope>
    <source>
        <strain evidence="2 3">DSM 23054</strain>
    </source>
</reference>
<keyword evidence="1" id="KW-0812">Transmembrane</keyword>
<dbReference type="EMBL" id="JAAAMU010000003">
    <property type="protein sequence ID" value="NBC68585.1"/>
    <property type="molecule type" value="Genomic_DNA"/>
</dbReference>